<organism evidence="5 6">
    <name type="scientific">Mycetocola tolaasinivorans</name>
    <dbReference type="NCBI Taxonomy" id="76635"/>
    <lineage>
        <taxon>Bacteria</taxon>
        <taxon>Bacillati</taxon>
        <taxon>Actinomycetota</taxon>
        <taxon>Actinomycetes</taxon>
        <taxon>Micrococcales</taxon>
        <taxon>Microbacteriaceae</taxon>
        <taxon>Mycetocola</taxon>
    </lineage>
</organism>
<dbReference type="Proteomes" id="UP000272503">
    <property type="component" value="Unassembled WGS sequence"/>
</dbReference>
<dbReference type="GO" id="GO:0070273">
    <property type="term" value="F:phosphatidylinositol-4-phosphate binding"/>
    <property type="evidence" value="ECO:0007669"/>
    <property type="project" value="InterPro"/>
</dbReference>
<dbReference type="OrthoDB" id="4321663at2"/>
<keyword evidence="6" id="KW-1185">Reference proteome</keyword>
<dbReference type="GO" id="GO:0012505">
    <property type="term" value="C:endomembrane system"/>
    <property type="evidence" value="ECO:0007669"/>
    <property type="project" value="UniProtKB-ARBA"/>
</dbReference>
<dbReference type="InterPro" id="IPR008628">
    <property type="entry name" value="GPP34-like"/>
</dbReference>
<evidence type="ECO:0000256" key="2">
    <source>
        <dbReference type="ARBA" id="ARBA00023034"/>
    </source>
</evidence>
<proteinExistence type="predicted"/>
<keyword evidence="3" id="KW-0446">Lipid-binding</keyword>
<comment type="subcellular location">
    <subcellularLocation>
        <location evidence="1">Golgi apparatus membrane</location>
        <topology evidence="1">Peripheral membrane protein</topology>
        <orientation evidence="1">Cytoplasmic side</orientation>
    </subcellularLocation>
</comment>
<evidence type="ECO:0000256" key="1">
    <source>
        <dbReference type="ARBA" id="ARBA00004255"/>
    </source>
</evidence>
<dbReference type="EMBL" id="RCUX01000001">
    <property type="protein sequence ID" value="RLP77863.1"/>
    <property type="molecule type" value="Genomic_DNA"/>
</dbReference>
<dbReference type="RefSeq" id="WP_121646956.1">
    <property type="nucleotide sequence ID" value="NZ_RCUX01000001.1"/>
</dbReference>
<comment type="caution">
    <text evidence="5">The sequence shown here is derived from an EMBL/GenBank/DDBJ whole genome shotgun (WGS) entry which is preliminary data.</text>
</comment>
<accession>A0A3L7ABY4</accession>
<name>A0A3L7ABY4_9MICO</name>
<evidence type="ECO:0000313" key="6">
    <source>
        <dbReference type="Proteomes" id="UP000272503"/>
    </source>
</evidence>
<dbReference type="Pfam" id="PF05719">
    <property type="entry name" value="GPP34"/>
    <property type="match status" value="1"/>
</dbReference>
<keyword evidence="4" id="KW-0472">Membrane</keyword>
<evidence type="ECO:0000256" key="3">
    <source>
        <dbReference type="ARBA" id="ARBA00023121"/>
    </source>
</evidence>
<protein>
    <submittedName>
        <fullName evidence="5">GPP34 family phosphoprotein</fullName>
    </submittedName>
</protein>
<keyword evidence="2" id="KW-0333">Golgi apparatus</keyword>
<dbReference type="AlphaFoldDB" id="A0A3L7ABY4"/>
<evidence type="ECO:0000256" key="4">
    <source>
        <dbReference type="ARBA" id="ARBA00023136"/>
    </source>
</evidence>
<dbReference type="GO" id="GO:0005737">
    <property type="term" value="C:cytoplasm"/>
    <property type="evidence" value="ECO:0007669"/>
    <property type="project" value="UniProtKB-ARBA"/>
</dbReference>
<sequence length="241" mass="25193">MTDRRDHTTEVSTSAVPPADASLLVEDVLLLLFQPESGTIAGENILFYVLGGGVLGDLALAERVEMVAEGPLSARVRAVGDASSPDELLAPALEYVAAKPRGVQTVLAAIGPTLRGPVLERLIARGDLHREETKTLGIFPSTKLSVGSERRATLIAQVRAALIDGETPTPRIGAAIALLSASGTLPQFYREIPWSGAVYTRGKELERGDWGASAAGSAVTRTLAAVITNAVIAAVVVIPRV</sequence>
<evidence type="ECO:0000313" key="5">
    <source>
        <dbReference type="EMBL" id="RLP77863.1"/>
    </source>
</evidence>
<dbReference type="Gene3D" id="1.10.3630.10">
    <property type="entry name" value="yeast vps74-n-term truncation variant domain like"/>
    <property type="match status" value="1"/>
</dbReference>
<gene>
    <name evidence="5" type="ORF">D9V32_00570</name>
</gene>
<dbReference type="InterPro" id="IPR038261">
    <property type="entry name" value="GPP34-like_sf"/>
</dbReference>
<reference evidence="5 6" key="1">
    <citation type="submission" date="2018-10" db="EMBL/GenBank/DDBJ databases">
        <authorList>
            <person name="Li J."/>
        </authorList>
    </citation>
    <scope>NUCLEOTIDE SEQUENCE [LARGE SCALE GENOMIC DNA]</scope>
    <source>
        <strain evidence="5 6">IF 016277</strain>
    </source>
</reference>